<name>A0AAE4Z5Y9_9BACT</name>
<evidence type="ECO:0000259" key="1">
    <source>
        <dbReference type="Pfam" id="PF13349"/>
    </source>
</evidence>
<dbReference type="EMBL" id="JAACAK010000018">
    <property type="protein sequence ID" value="NIR73969.1"/>
    <property type="molecule type" value="Genomic_DNA"/>
</dbReference>
<dbReference type="InterPro" id="IPR025164">
    <property type="entry name" value="Toastrack_DUF4097"/>
</dbReference>
<gene>
    <name evidence="2" type="ORF">GWO12_02460</name>
</gene>
<evidence type="ECO:0000313" key="3">
    <source>
        <dbReference type="Proteomes" id="UP000702544"/>
    </source>
</evidence>
<evidence type="ECO:0000313" key="2">
    <source>
        <dbReference type="EMBL" id="NIR73969.1"/>
    </source>
</evidence>
<dbReference type="Pfam" id="PF13349">
    <property type="entry name" value="DUF4097"/>
    <property type="match status" value="1"/>
</dbReference>
<organism evidence="2 3">
    <name type="scientific">Candidatus Kutchimonas denitrificans</name>
    <dbReference type="NCBI Taxonomy" id="3056748"/>
    <lineage>
        <taxon>Bacteria</taxon>
        <taxon>Pseudomonadati</taxon>
        <taxon>Gemmatimonadota</taxon>
        <taxon>Gemmatimonadia</taxon>
        <taxon>Candidatus Palauibacterales</taxon>
        <taxon>Candidatus Palauibacteraceae</taxon>
        <taxon>Candidatus Kutchimonas</taxon>
    </lineage>
</organism>
<dbReference type="AlphaFoldDB" id="A0AAE4Z5Y9"/>
<reference evidence="2 3" key="1">
    <citation type="submission" date="2020-01" db="EMBL/GenBank/DDBJ databases">
        <title>Genomes assembled from Gulf of Kutch pelagic sediment metagenomes.</title>
        <authorList>
            <person name="Chandrashekar M."/>
            <person name="Mahajan M.S."/>
            <person name="Dave K.J."/>
            <person name="Vatsa P."/>
            <person name="Nathani N.M."/>
        </authorList>
    </citation>
    <scope>NUCLEOTIDE SEQUENCE [LARGE SCALE GENOMIC DNA]</scope>
    <source>
        <strain evidence="2">KS3-K002</strain>
    </source>
</reference>
<protein>
    <submittedName>
        <fullName evidence="2">DUF4097 domain-containing protein</fullName>
    </submittedName>
</protein>
<dbReference type="Proteomes" id="UP000702544">
    <property type="component" value="Unassembled WGS sequence"/>
</dbReference>
<accession>A0AAE4Z5Y9</accession>
<proteinExistence type="predicted"/>
<sequence>MYGELLMGTLVALAAPQEPQETREEVYEIRIPAIEIEIPEIEIPEYVVVLRTSGPGVEFQYQGTEFFLPYMDISIPSFTIEIPQGEYAYGHAAAHERSFQDVEMDTTFAVERGARLELRNHAGEIVVRHWDRDQIRLEAVYSSDDRIKVFHTPTAVRVKSEARYGHPDAVDYELTIPAWMEVDLWGFYTDILVDGIQNNVRVETLEGDIEVRNVRGESSLQSVEGDVSLQRSSGRFQIHSTDGEVTVIGFEGEAYAESIDGDIRLEDIRSASVEAKTVDGDVFYEGTIADNGRYKLSTHDGDVMISLRGNVNATVSVATFEGEFEADFPVQLEPGTQASRKFSFVIGNGSARLELHTFDGDIQLLRR</sequence>
<feature type="domain" description="DUF4097" evidence="1">
    <location>
        <begin position="116"/>
        <end position="364"/>
    </location>
</feature>
<comment type="caution">
    <text evidence="2">The sequence shown here is derived from an EMBL/GenBank/DDBJ whole genome shotgun (WGS) entry which is preliminary data.</text>
</comment>